<dbReference type="InterPro" id="IPR020013">
    <property type="entry name" value="Flagellar_FlgE/F/G"/>
</dbReference>
<feature type="domain" description="Flagellar basal-body/hook protein C-terminal" evidence="6">
    <location>
        <begin position="253"/>
        <end position="297"/>
    </location>
</feature>
<dbReference type="GO" id="GO:0009424">
    <property type="term" value="C:bacterial-type flagellum hook"/>
    <property type="evidence" value="ECO:0007669"/>
    <property type="project" value="TreeGrafter"/>
</dbReference>
<evidence type="ECO:0000313" key="9">
    <source>
        <dbReference type="Proteomes" id="UP000199087"/>
    </source>
</evidence>
<comment type="subcellular location">
    <subcellularLocation>
        <location evidence="1 4">Bacterial flagellum basal body</location>
    </subcellularLocation>
</comment>
<evidence type="ECO:0000259" key="7">
    <source>
        <dbReference type="Pfam" id="PF22692"/>
    </source>
</evidence>
<dbReference type="Pfam" id="PF06429">
    <property type="entry name" value="Flg_bbr_C"/>
    <property type="match status" value="1"/>
</dbReference>
<dbReference type="PANTHER" id="PTHR30435:SF1">
    <property type="entry name" value="FLAGELLAR HOOK PROTEIN FLGE"/>
    <property type="match status" value="1"/>
</dbReference>
<dbReference type="InterPro" id="IPR037925">
    <property type="entry name" value="FlgE/F/G-like"/>
</dbReference>
<proteinExistence type="inferred from homology"/>
<dbReference type="GO" id="GO:0071978">
    <property type="term" value="P:bacterial-type flagellum-dependent swarming motility"/>
    <property type="evidence" value="ECO:0007669"/>
    <property type="project" value="TreeGrafter"/>
</dbReference>
<feature type="domain" description="Flagellar basal body rod protein N-terminal" evidence="5">
    <location>
        <begin position="5"/>
        <end position="35"/>
    </location>
</feature>
<evidence type="ECO:0000313" key="8">
    <source>
        <dbReference type="EMBL" id="CRK80941.1"/>
    </source>
</evidence>
<evidence type="ECO:0000256" key="3">
    <source>
        <dbReference type="ARBA" id="ARBA00023143"/>
    </source>
</evidence>
<evidence type="ECO:0000259" key="5">
    <source>
        <dbReference type="Pfam" id="PF00460"/>
    </source>
</evidence>
<feature type="domain" description="Flagellar hook protein FlgE/F/G-like D1" evidence="7">
    <location>
        <begin position="95"/>
        <end position="174"/>
    </location>
</feature>
<organism evidence="8 9">
    <name type="scientific">Neobacillus massiliamazoniensis</name>
    <dbReference type="NCBI Taxonomy" id="1499688"/>
    <lineage>
        <taxon>Bacteria</taxon>
        <taxon>Bacillati</taxon>
        <taxon>Bacillota</taxon>
        <taxon>Bacilli</taxon>
        <taxon>Bacillales</taxon>
        <taxon>Bacillaceae</taxon>
        <taxon>Neobacillus</taxon>
    </lineage>
</organism>
<dbReference type="Pfam" id="PF22692">
    <property type="entry name" value="LlgE_F_G_D1"/>
    <property type="match status" value="1"/>
</dbReference>
<keyword evidence="8" id="KW-0966">Cell projection</keyword>
<keyword evidence="9" id="KW-1185">Reference proteome</keyword>
<keyword evidence="8" id="KW-0969">Cilium</keyword>
<comment type="similarity">
    <text evidence="2 4">Belongs to the flagella basal body rod proteins family.</text>
</comment>
<dbReference type="PROSITE" id="PS00588">
    <property type="entry name" value="FLAGELLA_BB_ROD"/>
    <property type="match status" value="1"/>
</dbReference>
<protein>
    <recommendedName>
        <fullName evidence="4">Flagellar hook protein FlgE</fullName>
    </recommendedName>
</protein>
<keyword evidence="8" id="KW-0282">Flagellum</keyword>
<dbReference type="Proteomes" id="UP000199087">
    <property type="component" value="Unassembled WGS sequence"/>
</dbReference>
<evidence type="ECO:0000256" key="4">
    <source>
        <dbReference type="RuleBase" id="RU362116"/>
    </source>
</evidence>
<dbReference type="GO" id="GO:0005829">
    <property type="term" value="C:cytosol"/>
    <property type="evidence" value="ECO:0007669"/>
    <property type="project" value="TreeGrafter"/>
</dbReference>
<comment type="function">
    <text evidence="4">A flexible structure which links the flagellar filament to the drive apparatus in the basal body.</text>
</comment>
<dbReference type="NCBIfam" id="TIGR03506">
    <property type="entry name" value="FlgEFG_subfam"/>
    <property type="match status" value="1"/>
</dbReference>
<keyword evidence="3 4" id="KW-0975">Bacterial flagellum</keyword>
<dbReference type="EMBL" id="CVRB01000001">
    <property type="protein sequence ID" value="CRK80941.1"/>
    <property type="molecule type" value="Genomic_DNA"/>
</dbReference>
<sequence>MLKSLYSGVSGMKGFQTKLDVIGNNISNVNTVGFKKGRVMFQDLMSQNIAGVTAPTNQHGGVNPKQIGLGTGVGSIDTVFTPGSPMTTNVGSDLAINGDAFFVVKPDPNGNDFYLTKAGNFNRDANGMLVNSNGYSVTGVDGAKDQVPIVIDKDEHTNLKFTSYSIDSNGYINVVSEDGKSGKLAWDATNKQYYLNDGSDPTKDTENISLATSVVNNPGGLMKVGNTMFKATGNSGPANIERIEDNKGGQMIAGVLEMSNVDLTDEFTEMIVAQRGFQANAKTITTSDTILQEIMDLKR</sequence>
<reference evidence="9" key="1">
    <citation type="submission" date="2015-05" db="EMBL/GenBank/DDBJ databases">
        <authorList>
            <person name="Urmite Genomes"/>
        </authorList>
    </citation>
    <scope>NUCLEOTIDE SEQUENCE [LARGE SCALE GENOMIC DNA]</scope>
    <source>
        <strain evidence="9">LF1</strain>
    </source>
</reference>
<gene>
    <name evidence="8" type="ORF">BN000_00832</name>
</gene>
<evidence type="ECO:0000256" key="2">
    <source>
        <dbReference type="ARBA" id="ARBA00009677"/>
    </source>
</evidence>
<dbReference type="InterPro" id="IPR010930">
    <property type="entry name" value="Flg_bb/hook_C_dom"/>
</dbReference>
<dbReference type="STRING" id="1499688.BN000_00832"/>
<dbReference type="GO" id="GO:0009425">
    <property type="term" value="C:bacterial-type flagellum basal body"/>
    <property type="evidence" value="ECO:0007669"/>
    <property type="project" value="UniProtKB-SubCell"/>
</dbReference>
<dbReference type="OrthoDB" id="9804559at2"/>
<evidence type="ECO:0000256" key="1">
    <source>
        <dbReference type="ARBA" id="ARBA00004117"/>
    </source>
</evidence>
<dbReference type="InterPro" id="IPR053967">
    <property type="entry name" value="LlgE_F_G-like_D1"/>
</dbReference>
<dbReference type="RefSeq" id="WP_090631224.1">
    <property type="nucleotide sequence ID" value="NZ_CVRB01000001.1"/>
</dbReference>
<name>A0A0U1NSB9_9BACI</name>
<accession>A0A0U1NSB9</accession>
<dbReference type="Pfam" id="PF00460">
    <property type="entry name" value="Flg_bb_rod"/>
    <property type="match status" value="1"/>
</dbReference>
<evidence type="ECO:0000259" key="6">
    <source>
        <dbReference type="Pfam" id="PF06429"/>
    </source>
</evidence>
<dbReference type="AlphaFoldDB" id="A0A0U1NSB9"/>
<dbReference type="InterPro" id="IPR019776">
    <property type="entry name" value="Flagellar_basal_body_rod_CS"/>
</dbReference>
<dbReference type="SUPFAM" id="SSF117143">
    <property type="entry name" value="Flagellar hook protein flgE"/>
    <property type="match status" value="1"/>
</dbReference>
<dbReference type="InterPro" id="IPR001444">
    <property type="entry name" value="Flag_bb_rod_N"/>
</dbReference>
<dbReference type="PANTHER" id="PTHR30435">
    <property type="entry name" value="FLAGELLAR PROTEIN"/>
    <property type="match status" value="1"/>
</dbReference>